<comment type="caution">
    <text evidence="2">The sequence shown here is derived from an EMBL/GenBank/DDBJ whole genome shotgun (WGS) entry which is preliminary data.</text>
</comment>
<organism evidence="2 3">
    <name type="scientific">Protopolystoma xenopodis</name>
    <dbReference type="NCBI Taxonomy" id="117903"/>
    <lineage>
        <taxon>Eukaryota</taxon>
        <taxon>Metazoa</taxon>
        <taxon>Spiralia</taxon>
        <taxon>Lophotrochozoa</taxon>
        <taxon>Platyhelminthes</taxon>
        <taxon>Monogenea</taxon>
        <taxon>Polyopisthocotylea</taxon>
        <taxon>Polystomatidea</taxon>
        <taxon>Polystomatidae</taxon>
        <taxon>Protopolystoma</taxon>
    </lineage>
</organism>
<feature type="transmembrane region" description="Helical" evidence="1">
    <location>
        <begin position="14"/>
        <end position="35"/>
    </location>
</feature>
<dbReference type="EMBL" id="CAAALY010061947">
    <property type="protein sequence ID" value="VEL23443.1"/>
    <property type="molecule type" value="Genomic_DNA"/>
</dbReference>
<evidence type="ECO:0000313" key="3">
    <source>
        <dbReference type="Proteomes" id="UP000784294"/>
    </source>
</evidence>
<keyword evidence="1" id="KW-0472">Membrane</keyword>
<accession>A0A3S5BXR2</accession>
<keyword evidence="1" id="KW-0812">Transmembrane</keyword>
<sequence>MVGFVPAPPSPKPLHGLGLLQLVSSVLLASAYIALCLHNPVEALHAAQTLLGNSLAPGYRQSETSGLDEVKDLCDVADTGSGPAYATSVNSATNIASAMPNTMQSASIVSIPDHGSCSSLLIVTPPAYRYLARMYLADALLWLDR</sequence>
<evidence type="ECO:0000256" key="1">
    <source>
        <dbReference type="SAM" id="Phobius"/>
    </source>
</evidence>
<dbReference type="OrthoDB" id="25157at2759"/>
<keyword evidence="1" id="KW-1133">Transmembrane helix</keyword>
<dbReference type="AlphaFoldDB" id="A0A3S5BXR2"/>
<gene>
    <name evidence="2" type="ORF">PXEA_LOCUS16883</name>
</gene>
<protein>
    <submittedName>
        <fullName evidence="2">Uncharacterized protein</fullName>
    </submittedName>
</protein>
<keyword evidence="3" id="KW-1185">Reference proteome</keyword>
<name>A0A3S5BXR2_9PLAT</name>
<proteinExistence type="predicted"/>
<reference evidence="2" key="1">
    <citation type="submission" date="2018-11" db="EMBL/GenBank/DDBJ databases">
        <authorList>
            <consortium name="Pathogen Informatics"/>
        </authorList>
    </citation>
    <scope>NUCLEOTIDE SEQUENCE</scope>
</reference>
<evidence type="ECO:0000313" key="2">
    <source>
        <dbReference type="EMBL" id="VEL23443.1"/>
    </source>
</evidence>
<dbReference type="Proteomes" id="UP000784294">
    <property type="component" value="Unassembled WGS sequence"/>
</dbReference>